<dbReference type="Pfam" id="PF05137">
    <property type="entry name" value="PilN"/>
    <property type="match status" value="1"/>
</dbReference>
<dbReference type="AlphaFoldDB" id="A0A840MNW8"/>
<evidence type="ECO:0000313" key="3">
    <source>
        <dbReference type="Proteomes" id="UP000575898"/>
    </source>
</evidence>
<gene>
    <name evidence="2" type="ORF">HNQ59_003657</name>
</gene>
<sequence length="149" mass="16847">MLGVPLCVVGVALLTLFSMQVSSVEQKIEADRGALWRLRAPDSTQPQPDQQERDKAKDLSSQFARPWDILFSQLEKIEASDVRLTQILPDSGQRTVRLAGEAKTAQAMYDYMRRLGSEAGLRQIHLIQQKLDPEADVERFQLQAQWGPK</sequence>
<protein>
    <submittedName>
        <fullName evidence="2">Tfp pilus assembly protein PilN</fullName>
    </submittedName>
</protein>
<dbReference type="RefSeq" id="WP_184041738.1">
    <property type="nucleotide sequence ID" value="NZ_JACHHY010000031.1"/>
</dbReference>
<evidence type="ECO:0000256" key="1">
    <source>
        <dbReference type="SAM" id="MobiDB-lite"/>
    </source>
</evidence>
<reference evidence="2 3" key="1">
    <citation type="submission" date="2020-08" db="EMBL/GenBank/DDBJ databases">
        <title>Genomic Encyclopedia of Type Strains, Phase IV (KMG-IV): sequencing the most valuable type-strain genomes for metagenomic binning, comparative biology and taxonomic classification.</title>
        <authorList>
            <person name="Goeker M."/>
        </authorList>
    </citation>
    <scope>NUCLEOTIDE SEQUENCE [LARGE SCALE GENOMIC DNA]</scope>
    <source>
        <strain evidence="2 3">DSM 27165</strain>
    </source>
</reference>
<comment type="caution">
    <text evidence="2">The sequence shown here is derived from an EMBL/GenBank/DDBJ whole genome shotgun (WGS) entry which is preliminary data.</text>
</comment>
<organism evidence="2 3">
    <name type="scientific">Chitinivorax tropicus</name>
    <dbReference type="NCBI Taxonomy" id="714531"/>
    <lineage>
        <taxon>Bacteria</taxon>
        <taxon>Pseudomonadati</taxon>
        <taxon>Pseudomonadota</taxon>
        <taxon>Betaproteobacteria</taxon>
        <taxon>Chitinivorax</taxon>
    </lineage>
</organism>
<feature type="region of interest" description="Disordered" evidence="1">
    <location>
        <begin position="38"/>
        <end position="60"/>
    </location>
</feature>
<dbReference type="Proteomes" id="UP000575898">
    <property type="component" value="Unassembled WGS sequence"/>
</dbReference>
<accession>A0A840MNW8</accession>
<dbReference type="InterPro" id="IPR007813">
    <property type="entry name" value="PilN"/>
</dbReference>
<dbReference type="EMBL" id="JACHHY010000031">
    <property type="protein sequence ID" value="MBB5020338.1"/>
    <property type="molecule type" value="Genomic_DNA"/>
</dbReference>
<name>A0A840MNW8_9PROT</name>
<evidence type="ECO:0000313" key="2">
    <source>
        <dbReference type="EMBL" id="MBB5020338.1"/>
    </source>
</evidence>
<keyword evidence="3" id="KW-1185">Reference proteome</keyword>
<proteinExistence type="predicted"/>